<reference evidence="9" key="4">
    <citation type="submission" date="2016-12" db="EMBL/GenBank/DDBJ databases">
        <title>Functional Divergence of the Medicago GST Supergene Family.</title>
        <authorList>
            <person name="Han X.-M."/>
        </authorList>
    </citation>
    <scope>NUCLEOTIDE SEQUENCE</scope>
</reference>
<comment type="subcellular location">
    <subcellularLocation>
        <location evidence="5">Cytoplasm</location>
        <location evidence="5">Cytosol</location>
    </subcellularLocation>
</comment>
<evidence type="ECO:0000259" key="7">
    <source>
        <dbReference type="PROSITE" id="PS50405"/>
    </source>
</evidence>
<evidence type="ECO:0000313" key="12">
    <source>
        <dbReference type="Proteomes" id="UP000002051"/>
    </source>
</evidence>
<sequence length="218" mass="25383">MADQVKIHGFWYSPFTLRVVLTLKLKGIPYENIEEDRFNKSPQLLQYNPVHKKTPVLVHDGKPLCESMIIVEYIDEIWPQYPLLPVDPFERAQARFWVKYVDDIIPVVGALFRSGGDEERKNIIAKIWEHLKVVEEQCIDYEKKLFGGDTVNIVDIALGSTIKFLVTIEDIIEFKILQAEKFPHLHTWFDNFKNVPVIGENLPDHEKLIAFLKALIQK</sequence>
<dbReference type="SFLD" id="SFLDG00358">
    <property type="entry name" value="Main_(cytGST)"/>
    <property type="match status" value="1"/>
</dbReference>
<dbReference type="PaxDb" id="3880-AES88604"/>
<keyword evidence="2 5" id="KW-0808">Transferase</keyword>
<evidence type="ECO:0000259" key="6">
    <source>
        <dbReference type="PROSITE" id="PS50404"/>
    </source>
</evidence>
<comment type="similarity">
    <text evidence="3">Belongs to the GST superfamily. Tau family.</text>
</comment>
<dbReference type="InterPro" id="IPR010987">
    <property type="entry name" value="Glutathione-S-Trfase_C-like"/>
</dbReference>
<dbReference type="SFLD" id="SFLDS00019">
    <property type="entry name" value="Glutathione_Transferase_(cytos"/>
    <property type="match status" value="1"/>
</dbReference>
<comment type="catalytic activity">
    <reaction evidence="4 5">
        <text>RX + glutathione = an S-substituted glutathione + a halide anion + H(+)</text>
        <dbReference type="Rhea" id="RHEA:16437"/>
        <dbReference type="ChEBI" id="CHEBI:15378"/>
        <dbReference type="ChEBI" id="CHEBI:16042"/>
        <dbReference type="ChEBI" id="CHEBI:17792"/>
        <dbReference type="ChEBI" id="CHEBI:57925"/>
        <dbReference type="ChEBI" id="CHEBI:90779"/>
        <dbReference type="EC" id="2.5.1.18"/>
    </reaction>
</comment>
<evidence type="ECO:0000256" key="1">
    <source>
        <dbReference type="ARBA" id="ARBA00022575"/>
    </source>
</evidence>
<comment type="function">
    <text evidence="5">Is involved in the conjugation of reduced glutathione to a wide number of exogenous and endogenous hydrophobic electrophiles.</text>
</comment>
<dbReference type="eggNOG" id="KOG0406">
    <property type="taxonomic scope" value="Eukaryota"/>
</dbReference>
<name>G7JPE9_MEDTR</name>
<protein>
    <recommendedName>
        <fullName evidence="5">Glutathione S-transferase</fullName>
        <ecNumber evidence="5">2.5.1.18</ecNumber>
    </recommendedName>
</protein>
<dbReference type="EMBL" id="PSQE01000004">
    <property type="protein sequence ID" value="RHN60762.1"/>
    <property type="molecule type" value="Genomic_DNA"/>
</dbReference>
<feature type="domain" description="GST C-terminal" evidence="7">
    <location>
        <begin position="87"/>
        <end position="218"/>
    </location>
</feature>
<dbReference type="Pfam" id="PF13410">
    <property type="entry name" value="GST_C_2"/>
    <property type="match status" value="1"/>
</dbReference>
<dbReference type="PROSITE" id="PS50404">
    <property type="entry name" value="GST_NTER"/>
    <property type="match status" value="1"/>
</dbReference>
<dbReference type="InterPro" id="IPR045073">
    <property type="entry name" value="Omega/Tau-like"/>
</dbReference>
<dbReference type="CDD" id="cd03185">
    <property type="entry name" value="GST_C_Tau"/>
    <property type="match status" value="1"/>
</dbReference>
<reference evidence="10" key="5">
    <citation type="journal article" date="2018" name="Nat. Plants">
        <title>Whole-genome landscape of Medicago truncatula symbiotic genes.</title>
        <authorList>
            <person name="Pecrix Y."/>
            <person name="Gamas P."/>
            <person name="Carrere S."/>
        </authorList>
    </citation>
    <scope>NUCLEOTIDE SEQUENCE</scope>
    <source>
        <tissue evidence="10">Leaves</tissue>
    </source>
</reference>
<dbReference type="ExpressionAtlas" id="G7JPE9">
    <property type="expression patterns" value="differential"/>
</dbReference>
<dbReference type="GO" id="GO:0006749">
    <property type="term" value="P:glutathione metabolic process"/>
    <property type="evidence" value="ECO:0000318"/>
    <property type="project" value="GO_Central"/>
</dbReference>
<evidence type="ECO:0000256" key="4">
    <source>
        <dbReference type="ARBA" id="ARBA00047960"/>
    </source>
</evidence>
<dbReference type="STRING" id="3880.G7JPE9"/>
<dbReference type="SUPFAM" id="SSF47616">
    <property type="entry name" value="GST C-terminal domain-like"/>
    <property type="match status" value="1"/>
</dbReference>
<evidence type="ECO:0000313" key="8">
    <source>
        <dbReference type="EMBL" id="AES88604.1"/>
    </source>
</evidence>
<dbReference type="KEGG" id="mtr:11416662"/>
<dbReference type="EMBL" id="KY399317">
    <property type="protein sequence ID" value="AUW37468.1"/>
    <property type="molecule type" value="mRNA"/>
</dbReference>
<dbReference type="Proteomes" id="UP000002051">
    <property type="component" value="Chromosome 4"/>
</dbReference>
<keyword evidence="5" id="KW-0963">Cytoplasm</keyword>
<dbReference type="InterPro" id="IPR045074">
    <property type="entry name" value="GST_C_Tau"/>
</dbReference>
<keyword evidence="12" id="KW-1185">Reference proteome</keyword>
<evidence type="ECO:0000313" key="10">
    <source>
        <dbReference type="EMBL" id="RHN60762.1"/>
    </source>
</evidence>
<dbReference type="PROSITE" id="PS50405">
    <property type="entry name" value="GST_CTER"/>
    <property type="match status" value="1"/>
</dbReference>
<proteinExistence type="evidence at transcript level"/>
<dbReference type="OrthoDB" id="4951845at2759"/>
<dbReference type="EC" id="2.5.1.18" evidence="5"/>
<evidence type="ECO:0000256" key="3">
    <source>
        <dbReference type="ARBA" id="ARBA00025743"/>
    </source>
</evidence>
<dbReference type="GO" id="GO:0009407">
    <property type="term" value="P:toxin catabolic process"/>
    <property type="evidence" value="ECO:0007669"/>
    <property type="project" value="UniProtKB-ARBA"/>
</dbReference>
<dbReference type="InterPro" id="IPR036249">
    <property type="entry name" value="Thioredoxin-like_sf"/>
</dbReference>
<dbReference type="PANTHER" id="PTHR11260:SF679">
    <property type="entry name" value="GLUTATHIONE TRANSFERASE"/>
    <property type="match status" value="1"/>
</dbReference>
<evidence type="ECO:0000256" key="2">
    <source>
        <dbReference type="ARBA" id="ARBA00022679"/>
    </source>
</evidence>
<dbReference type="GO" id="GO:0005737">
    <property type="term" value="C:cytoplasm"/>
    <property type="evidence" value="ECO:0000318"/>
    <property type="project" value="GO_Central"/>
</dbReference>
<dbReference type="Gene3D" id="1.20.1050.10">
    <property type="match status" value="1"/>
</dbReference>
<reference evidence="11" key="3">
    <citation type="submission" date="2015-04" db="UniProtKB">
        <authorList>
            <consortium name="EnsemblPlants"/>
        </authorList>
    </citation>
    <scope>IDENTIFICATION</scope>
    <source>
        <strain evidence="11">cv. Jemalong A17</strain>
    </source>
</reference>
<keyword evidence="1" id="KW-0216">Detoxification</keyword>
<organism evidence="8 12">
    <name type="scientific">Medicago truncatula</name>
    <name type="common">Barrel medic</name>
    <name type="synonym">Medicago tribuloides</name>
    <dbReference type="NCBI Taxonomy" id="3880"/>
    <lineage>
        <taxon>Eukaryota</taxon>
        <taxon>Viridiplantae</taxon>
        <taxon>Streptophyta</taxon>
        <taxon>Embryophyta</taxon>
        <taxon>Tracheophyta</taxon>
        <taxon>Spermatophyta</taxon>
        <taxon>Magnoliopsida</taxon>
        <taxon>eudicotyledons</taxon>
        <taxon>Gunneridae</taxon>
        <taxon>Pentapetalae</taxon>
        <taxon>rosids</taxon>
        <taxon>fabids</taxon>
        <taxon>Fabales</taxon>
        <taxon>Fabaceae</taxon>
        <taxon>Papilionoideae</taxon>
        <taxon>50 kb inversion clade</taxon>
        <taxon>NPAAA clade</taxon>
        <taxon>Hologalegina</taxon>
        <taxon>IRL clade</taxon>
        <taxon>Trifolieae</taxon>
        <taxon>Medicago</taxon>
    </lineage>
</organism>
<dbReference type="CDD" id="cd03058">
    <property type="entry name" value="GST_N_Tau"/>
    <property type="match status" value="1"/>
</dbReference>
<dbReference type="FunFam" id="1.20.1050.10:FF:000016">
    <property type="entry name" value="Glutathione S-transferase U9"/>
    <property type="match status" value="1"/>
</dbReference>
<evidence type="ECO:0000313" key="11">
    <source>
        <dbReference type="EnsemblPlants" id="AES88604"/>
    </source>
</evidence>
<dbReference type="InterPro" id="IPR036282">
    <property type="entry name" value="Glutathione-S-Trfase_C_sf"/>
</dbReference>
<accession>G7JPE9</accession>
<reference evidence="8 12" key="1">
    <citation type="journal article" date="2011" name="Nature">
        <title>The Medicago genome provides insight into the evolution of rhizobial symbioses.</title>
        <authorList>
            <person name="Young N.D."/>
            <person name="Debelle F."/>
            <person name="Oldroyd G.E."/>
            <person name="Geurts R."/>
            <person name="Cannon S.B."/>
            <person name="Udvardi M.K."/>
            <person name="Benedito V.A."/>
            <person name="Mayer K.F."/>
            <person name="Gouzy J."/>
            <person name="Schoof H."/>
            <person name="Van de Peer Y."/>
            <person name="Proost S."/>
            <person name="Cook D.R."/>
            <person name="Meyers B.C."/>
            <person name="Spannagl M."/>
            <person name="Cheung F."/>
            <person name="De Mita S."/>
            <person name="Krishnakumar V."/>
            <person name="Gundlach H."/>
            <person name="Zhou S."/>
            <person name="Mudge J."/>
            <person name="Bharti A.K."/>
            <person name="Murray J.D."/>
            <person name="Naoumkina M.A."/>
            <person name="Rosen B."/>
            <person name="Silverstein K.A."/>
            <person name="Tang H."/>
            <person name="Rombauts S."/>
            <person name="Zhao P.X."/>
            <person name="Zhou P."/>
            <person name="Barbe V."/>
            <person name="Bardou P."/>
            <person name="Bechner M."/>
            <person name="Bellec A."/>
            <person name="Berger A."/>
            <person name="Berges H."/>
            <person name="Bidwell S."/>
            <person name="Bisseling T."/>
            <person name="Choisne N."/>
            <person name="Couloux A."/>
            <person name="Denny R."/>
            <person name="Deshpande S."/>
            <person name="Dai X."/>
            <person name="Doyle J.J."/>
            <person name="Dudez A.M."/>
            <person name="Farmer A.D."/>
            <person name="Fouteau S."/>
            <person name="Franken C."/>
            <person name="Gibelin C."/>
            <person name="Gish J."/>
            <person name="Goldstein S."/>
            <person name="Gonzalez A.J."/>
            <person name="Green P.J."/>
            <person name="Hallab A."/>
            <person name="Hartog M."/>
            <person name="Hua A."/>
            <person name="Humphray S.J."/>
            <person name="Jeong D.H."/>
            <person name="Jing Y."/>
            <person name="Jocker A."/>
            <person name="Kenton S.M."/>
            <person name="Kim D.J."/>
            <person name="Klee K."/>
            <person name="Lai H."/>
            <person name="Lang C."/>
            <person name="Lin S."/>
            <person name="Macmil S.L."/>
            <person name="Magdelenat G."/>
            <person name="Matthews L."/>
            <person name="McCorrison J."/>
            <person name="Monaghan E.L."/>
            <person name="Mun J.H."/>
            <person name="Najar F.Z."/>
            <person name="Nicholson C."/>
            <person name="Noirot C."/>
            <person name="O'Bleness M."/>
            <person name="Paule C.R."/>
            <person name="Poulain J."/>
            <person name="Prion F."/>
            <person name="Qin B."/>
            <person name="Qu C."/>
            <person name="Retzel E.F."/>
            <person name="Riddle C."/>
            <person name="Sallet E."/>
            <person name="Samain S."/>
            <person name="Samson N."/>
            <person name="Sanders I."/>
            <person name="Saurat O."/>
            <person name="Scarpelli C."/>
            <person name="Schiex T."/>
            <person name="Segurens B."/>
            <person name="Severin A.J."/>
            <person name="Sherrier D.J."/>
            <person name="Shi R."/>
            <person name="Sims S."/>
            <person name="Singer S.R."/>
            <person name="Sinharoy S."/>
            <person name="Sterck L."/>
            <person name="Viollet A."/>
            <person name="Wang B.B."/>
            <person name="Wang K."/>
            <person name="Wang M."/>
            <person name="Wang X."/>
            <person name="Warfsmann J."/>
            <person name="Weissenbach J."/>
            <person name="White D.D."/>
            <person name="White J.D."/>
            <person name="Wiley G.B."/>
            <person name="Wincker P."/>
            <person name="Xing Y."/>
            <person name="Yang L."/>
            <person name="Yao Z."/>
            <person name="Ying F."/>
            <person name="Zhai J."/>
            <person name="Zhou L."/>
            <person name="Zuber A."/>
            <person name="Denarie J."/>
            <person name="Dixon R.A."/>
            <person name="May G.D."/>
            <person name="Schwartz D.C."/>
            <person name="Rogers J."/>
            <person name="Quetier F."/>
            <person name="Town C.D."/>
            <person name="Roe B.A."/>
        </authorList>
    </citation>
    <scope>NUCLEOTIDE SEQUENCE [LARGE SCALE GENOMIC DNA]</scope>
    <source>
        <strain evidence="8">A17</strain>
        <strain evidence="11 12">cv. Jemalong A17</strain>
    </source>
</reference>
<dbReference type="GO" id="GO:0005829">
    <property type="term" value="C:cytosol"/>
    <property type="evidence" value="ECO:0007669"/>
    <property type="project" value="UniProtKB-SubCell"/>
</dbReference>
<reference evidence="8 12" key="2">
    <citation type="journal article" date="2014" name="BMC Genomics">
        <title>An improved genome release (version Mt4.0) for the model legume Medicago truncatula.</title>
        <authorList>
            <person name="Tang H."/>
            <person name="Krishnakumar V."/>
            <person name="Bidwell S."/>
            <person name="Rosen B."/>
            <person name="Chan A."/>
            <person name="Zhou S."/>
            <person name="Gentzbittel L."/>
            <person name="Childs K.L."/>
            <person name="Yandell M."/>
            <person name="Gundlach H."/>
            <person name="Mayer K.F."/>
            <person name="Schwartz D.C."/>
            <person name="Town C.D."/>
        </authorList>
    </citation>
    <scope>GENOME REANNOTATION</scope>
    <source>
        <strain evidence="8">A17</strain>
        <strain evidence="11 12">cv. Jemalong A17</strain>
    </source>
</reference>
<feature type="domain" description="GST N-terminal" evidence="6">
    <location>
        <begin position="3"/>
        <end position="82"/>
    </location>
</feature>
<dbReference type="Gene3D" id="3.40.30.10">
    <property type="entry name" value="Glutaredoxin"/>
    <property type="match status" value="1"/>
</dbReference>
<dbReference type="HOGENOM" id="CLU_011226_18_1_1"/>
<dbReference type="Pfam" id="PF02798">
    <property type="entry name" value="GST_N"/>
    <property type="match status" value="1"/>
</dbReference>
<dbReference type="Proteomes" id="UP000265566">
    <property type="component" value="Chromosome 4"/>
</dbReference>
<dbReference type="InterPro" id="IPR004045">
    <property type="entry name" value="Glutathione_S-Trfase_N"/>
</dbReference>
<evidence type="ECO:0000256" key="5">
    <source>
        <dbReference type="RuleBase" id="RU369102"/>
    </source>
</evidence>
<dbReference type="PANTHER" id="PTHR11260">
    <property type="entry name" value="GLUTATHIONE S-TRANSFERASE, GST, SUPERFAMILY, GST DOMAIN CONTAINING"/>
    <property type="match status" value="1"/>
</dbReference>
<dbReference type="SUPFAM" id="SSF52833">
    <property type="entry name" value="Thioredoxin-like"/>
    <property type="match status" value="1"/>
</dbReference>
<dbReference type="EnsemblPlants" id="AES88604">
    <property type="protein sequence ID" value="AES88604"/>
    <property type="gene ID" value="MTR_4g059730"/>
</dbReference>
<dbReference type="Gramene" id="rna23120">
    <property type="protein sequence ID" value="RHN60762.1"/>
    <property type="gene ID" value="gene23120"/>
</dbReference>
<dbReference type="FunFam" id="3.40.30.10:FF:000044">
    <property type="entry name" value="Glutathione S-transferase GSTU6"/>
    <property type="match status" value="1"/>
</dbReference>
<dbReference type="EMBL" id="CM001220">
    <property type="protein sequence ID" value="AES88604.1"/>
    <property type="molecule type" value="Genomic_DNA"/>
</dbReference>
<dbReference type="InterPro" id="IPR040079">
    <property type="entry name" value="Glutathione_S-Trfase"/>
</dbReference>
<dbReference type="GO" id="GO:0004364">
    <property type="term" value="F:glutathione transferase activity"/>
    <property type="evidence" value="ECO:0000318"/>
    <property type="project" value="GO_Central"/>
</dbReference>
<gene>
    <name evidence="11" type="primary">11416662</name>
    <name evidence="8" type="ordered locus">MTR_4g059730</name>
    <name evidence="10" type="ORF">MtrunA17_Chr4g0029341</name>
</gene>
<dbReference type="AlphaFoldDB" id="G7JPE9"/>
<dbReference type="SFLD" id="SFLDG01152">
    <property type="entry name" value="Main.3:_Omega-_and_Tau-like"/>
    <property type="match status" value="1"/>
</dbReference>
<evidence type="ECO:0000313" key="9">
    <source>
        <dbReference type="EMBL" id="AUW37468.1"/>
    </source>
</evidence>
<dbReference type="OMA" id="WTEVIED"/>